<organism evidence="1 2">
    <name type="scientific">Actinomyces oris</name>
    <dbReference type="NCBI Taxonomy" id="544580"/>
    <lineage>
        <taxon>Bacteria</taxon>
        <taxon>Bacillati</taxon>
        <taxon>Actinomycetota</taxon>
        <taxon>Actinomycetes</taxon>
        <taxon>Actinomycetales</taxon>
        <taxon>Actinomycetaceae</taxon>
        <taxon>Actinomyces</taxon>
    </lineage>
</organism>
<sequence length="182" mass="19135">MDWDAMIADLESSFDAERRADLVAQSAELAEAEHASIEVVDRLRGSVGRLIHLRTRSGVPVDGVVCRVEPSYVLIDEGEGLQAVVPVGAVATAMSLAGPAPRDGRRRPTLTALMREVARRGARVRLVVGSGEVVGRLVRVGADHVDVAVDPEGGSRSRRAPGVGGAGVVSVMTAAIEVLRSR</sequence>
<reference evidence="1 2" key="1">
    <citation type="submission" date="2016-12" db="EMBL/GenBank/DDBJ databases">
        <title>Genomic comparison of strains in the 'Actinomyces naeslundii' group.</title>
        <authorList>
            <person name="Mughal S.R."/>
            <person name="Do T."/>
            <person name="Gilbert S.C."/>
            <person name="Witherden E.A."/>
            <person name="Didelot X."/>
            <person name="Beighton D."/>
        </authorList>
    </citation>
    <scope>NUCLEOTIDE SEQUENCE [LARGE SCALE GENOMIC DNA]</scope>
    <source>
        <strain evidence="1 2">S64C</strain>
    </source>
</reference>
<comment type="caution">
    <text evidence="1">The sequence shown here is derived from an EMBL/GenBank/DDBJ whole genome shotgun (WGS) entry which is preliminary data.</text>
</comment>
<accession>A0A1Q8I206</accession>
<protein>
    <submittedName>
        <fullName evidence="1">Fis family transcriptional regulator</fullName>
    </submittedName>
</protein>
<dbReference type="AlphaFoldDB" id="A0A1Q8I206"/>
<dbReference type="Proteomes" id="UP000185736">
    <property type="component" value="Unassembled WGS sequence"/>
</dbReference>
<evidence type="ECO:0000313" key="2">
    <source>
        <dbReference type="Proteomes" id="UP000185736"/>
    </source>
</evidence>
<dbReference type="RefSeq" id="WP_075248887.1">
    <property type="nucleotide sequence ID" value="NZ_MSGO01000016.1"/>
</dbReference>
<proteinExistence type="predicted"/>
<gene>
    <name evidence="1" type="ORF">BKH32_04815</name>
</gene>
<evidence type="ECO:0000313" key="1">
    <source>
        <dbReference type="EMBL" id="OLL15100.1"/>
    </source>
</evidence>
<dbReference type="EMBL" id="MSGO01000016">
    <property type="protein sequence ID" value="OLL15100.1"/>
    <property type="molecule type" value="Genomic_DNA"/>
</dbReference>
<name>A0A1Q8I206_9ACTO</name>